<accession>A0AAD5UV43</accession>
<dbReference type="InterPro" id="IPR011009">
    <property type="entry name" value="Kinase-like_dom_sf"/>
</dbReference>
<evidence type="ECO:0000313" key="3">
    <source>
        <dbReference type="Proteomes" id="UP001212997"/>
    </source>
</evidence>
<comment type="caution">
    <text evidence="2">The sequence shown here is derived from an EMBL/GenBank/DDBJ whole genome shotgun (WGS) entry which is preliminary data.</text>
</comment>
<dbReference type="PANTHER" id="PTHR21310:SF55">
    <property type="entry name" value="AMINOGLYCOSIDE PHOSPHOTRANSFERASE DOMAIN-CONTAINING PROTEIN"/>
    <property type="match status" value="1"/>
</dbReference>
<dbReference type="EMBL" id="JANAWD010000669">
    <property type="protein sequence ID" value="KAJ3476768.1"/>
    <property type="molecule type" value="Genomic_DNA"/>
</dbReference>
<dbReference type="InterPro" id="IPR002575">
    <property type="entry name" value="Aminoglycoside_PTrfase"/>
</dbReference>
<evidence type="ECO:0000313" key="2">
    <source>
        <dbReference type="EMBL" id="KAJ3476768.1"/>
    </source>
</evidence>
<protein>
    <recommendedName>
        <fullName evidence="1">Aminoglycoside phosphotransferase domain-containing protein</fullName>
    </recommendedName>
</protein>
<dbReference type="Pfam" id="PF01636">
    <property type="entry name" value="APH"/>
    <property type="match status" value="1"/>
</dbReference>
<sequence length="246" mass="27754">MGTYVLPFGLFLKSHERVREQEAMAMNLARGMGIPAPRALTYGAVDYPGTVPSVLMTKVPGQHIGRYPTDQIDFEVVKDDLTKILALMRSFASPWGDAICGVDGGHIAGHYIPKSPLPPGDNETGFYQNLRVAARFDRAHLSKRKMEAIAGAEELFKLPPHAIVFTHGDMQWHNIMIMPDSHISAIVDWEAAGWLPDYWEFSTAAIKRGRWGRIMNEEIACNVYEKEVIGHFNLFLTCEQQLIWNW</sequence>
<reference evidence="2" key="1">
    <citation type="submission" date="2022-07" db="EMBL/GenBank/DDBJ databases">
        <title>Genome Sequence of Physisporinus lineatus.</title>
        <authorList>
            <person name="Buettner E."/>
        </authorList>
    </citation>
    <scope>NUCLEOTIDE SEQUENCE</scope>
    <source>
        <strain evidence="2">VT162</strain>
    </source>
</reference>
<proteinExistence type="predicted"/>
<keyword evidence="3" id="KW-1185">Reference proteome</keyword>
<dbReference type="Proteomes" id="UP001212997">
    <property type="component" value="Unassembled WGS sequence"/>
</dbReference>
<dbReference type="PANTHER" id="PTHR21310">
    <property type="entry name" value="AMINOGLYCOSIDE PHOSPHOTRANSFERASE-RELATED-RELATED"/>
    <property type="match status" value="1"/>
</dbReference>
<gene>
    <name evidence="2" type="ORF">NLI96_g10932</name>
</gene>
<dbReference type="Gene3D" id="3.90.1200.10">
    <property type="match status" value="1"/>
</dbReference>
<feature type="domain" description="Aminoglycoside phosphotransferase" evidence="1">
    <location>
        <begin position="15"/>
        <end position="205"/>
    </location>
</feature>
<name>A0AAD5UV43_9APHY</name>
<evidence type="ECO:0000259" key="1">
    <source>
        <dbReference type="Pfam" id="PF01636"/>
    </source>
</evidence>
<dbReference type="AlphaFoldDB" id="A0AAD5UV43"/>
<dbReference type="InterPro" id="IPR051678">
    <property type="entry name" value="AGP_Transferase"/>
</dbReference>
<dbReference type="SUPFAM" id="SSF56112">
    <property type="entry name" value="Protein kinase-like (PK-like)"/>
    <property type="match status" value="1"/>
</dbReference>
<organism evidence="2 3">
    <name type="scientific">Meripilus lineatus</name>
    <dbReference type="NCBI Taxonomy" id="2056292"/>
    <lineage>
        <taxon>Eukaryota</taxon>
        <taxon>Fungi</taxon>
        <taxon>Dikarya</taxon>
        <taxon>Basidiomycota</taxon>
        <taxon>Agaricomycotina</taxon>
        <taxon>Agaricomycetes</taxon>
        <taxon>Polyporales</taxon>
        <taxon>Meripilaceae</taxon>
        <taxon>Meripilus</taxon>
    </lineage>
</organism>